<reference evidence="2 3" key="1">
    <citation type="submission" date="2024-03" db="EMBL/GenBank/DDBJ databases">
        <title>Sequence of Lycoming College Course Isolates.</title>
        <authorList>
            <person name="Plotts O."/>
            <person name="Newman J."/>
        </authorList>
    </citation>
    <scope>NUCLEOTIDE SEQUENCE [LARGE SCALE GENOMIC DNA]</scope>
    <source>
        <strain evidence="2 3">CJB-3</strain>
    </source>
</reference>
<sequence>MDSAELKRYNRQILLPELGIEGQQKLKAAKVLVIGAGGLGSPVLLYLAAAGIGTIGVVDHDTVDESNLHRQILFNTTDIGKSKADTSVNKLQLLNPHVNLVSYPFKIELDNANSLIQDYDLVVDGSDNFPTRYLVNDTCVALNKPLVFGSIFKFEGQVSVFNYNGGVDYRALFPEPPAADEVPNCDEGGVIGSLPGIIGSYMANETIKLICGFGEVLSGKLLILNVLDNSSLILNIGKSVNAIDSNSTSDKKFESVYESVASTAAKNGYEEINLEAFEYLKEKDSSLFLIDVREDFEFDEYNIGGYNFPLYELNDHLHSIPEDKKIVLCCTSGLRSKIAYNLLKTRTDAQIYILSLNK</sequence>
<evidence type="ECO:0000313" key="3">
    <source>
        <dbReference type="Proteomes" id="UP001378956"/>
    </source>
</evidence>
<organism evidence="2 3">
    <name type="scientific">Pedobacter panaciterrae</name>
    <dbReference type="NCBI Taxonomy" id="363849"/>
    <lineage>
        <taxon>Bacteria</taxon>
        <taxon>Pseudomonadati</taxon>
        <taxon>Bacteroidota</taxon>
        <taxon>Sphingobacteriia</taxon>
        <taxon>Sphingobacteriales</taxon>
        <taxon>Sphingobacteriaceae</taxon>
        <taxon>Pedobacter</taxon>
    </lineage>
</organism>
<dbReference type="SUPFAM" id="SSF69572">
    <property type="entry name" value="Activating enzymes of the ubiquitin-like proteins"/>
    <property type="match status" value="1"/>
</dbReference>
<evidence type="ECO:0000313" key="2">
    <source>
        <dbReference type="EMBL" id="MEJ2905522.1"/>
    </source>
</evidence>
<dbReference type="InterPro" id="IPR000594">
    <property type="entry name" value="ThiF_NAD_FAD-bd"/>
</dbReference>
<comment type="caution">
    <text evidence="2">The sequence shown here is derived from an EMBL/GenBank/DDBJ whole genome shotgun (WGS) entry which is preliminary data.</text>
</comment>
<name>A0ABU8NVJ5_9SPHI</name>
<dbReference type="Pfam" id="PF00899">
    <property type="entry name" value="ThiF"/>
    <property type="match status" value="1"/>
</dbReference>
<gene>
    <name evidence="2" type="ORF">WAE58_23970</name>
</gene>
<dbReference type="PROSITE" id="PS50206">
    <property type="entry name" value="RHODANESE_3"/>
    <property type="match status" value="1"/>
</dbReference>
<dbReference type="InterPro" id="IPR045886">
    <property type="entry name" value="ThiF/MoeB/HesA"/>
</dbReference>
<dbReference type="InterPro" id="IPR001763">
    <property type="entry name" value="Rhodanese-like_dom"/>
</dbReference>
<dbReference type="CDD" id="cd00757">
    <property type="entry name" value="ThiF_MoeB_HesA_family"/>
    <property type="match status" value="1"/>
</dbReference>
<dbReference type="Gene3D" id="3.40.50.720">
    <property type="entry name" value="NAD(P)-binding Rossmann-like Domain"/>
    <property type="match status" value="1"/>
</dbReference>
<dbReference type="RefSeq" id="WP_172660355.1">
    <property type="nucleotide sequence ID" value="NZ_CBFGNQ010000029.1"/>
</dbReference>
<protein>
    <submittedName>
        <fullName evidence="2">HesA/MoeB/ThiF family protein</fullName>
    </submittedName>
</protein>
<dbReference type="PANTHER" id="PTHR10953:SF102">
    <property type="entry name" value="ADENYLYLTRANSFERASE AND SULFURTRANSFERASE MOCS3"/>
    <property type="match status" value="1"/>
</dbReference>
<dbReference type="PANTHER" id="PTHR10953">
    <property type="entry name" value="UBIQUITIN-ACTIVATING ENZYME E1"/>
    <property type="match status" value="1"/>
</dbReference>
<accession>A0ABU8NVJ5</accession>
<dbReference type="InterPro" id="IPR036873">
    <property type="entry name" value="Rhodanese-like_dom_sf"/>
</dbReference>
<proteinExistence type="predicted"/>
<feature type="domain" description="Rhodanese" evidence="1">
    <location>
        <begin position="283"/>
        <end position="357"/>
    </location>
</feature>
<dbReference type="EMBL" id="JBBEUB010000013">
    <property type="protein sequence ID" value="MEJ2905522.1"/>
    <property type="molecule type" value="Genomic_DNA"/>
</dbReference>
<dbReference type="Proteomes" id="UP001378956">
    <property type="component" value="Unassembled WGS sequence"/>
</dbReference>
<dbReference type="Gene3D" id="3.40.250.10">
    <property type="entry name" value="Rhodanese-like domain"/>
    <property type="match status" value="1"/>
</dbReference>
<keyword evidence="3" id="KW-1185">Reference proteome</keyword>
<dbReference type="CDD" id="cd00158">
    <property type="entry name" value="RHOD"/>
    <property type="match status" value="1"/>
</dbReference>
<dbReference type="Pfam" id="PF00581">
    <property type="entry name" value="Rhodanese"/>
    <property type="match status" value="1"/>
</dbReference>
<dbReference type="InterPro" id="IPR035985">
    <property type="entry name" value="Ubiquitin-activating_enz"/>
</dbReference>
<evidence type="ECO:0000259" key="1">
    <source>
        <dbReference type="PROSITE" id="PS50206"/>
    </source>
</evidence>